<evidence type="ECO:0000313" key="4">
    <source>
        <dbReference type="EMBL" id="CAF5035979.1"/>
    </source>
</evidence>
<feature type="region of interest" description="Disordered" evidence="1">
    <location>
        <begin position="1"/>
        <end position="31"/>
    </location>
</feature>
<feature type="non-terminal residue" evidence="4">
    <location>
        <position position="1"/>
    </location>
</feature>
<dbReference type="EMBL" id="CAJOBH010156437">
    <property type="protein sequence ID" value="CAF4863746.1"/>
    <property type="molecule type" value="Genomic_DNA"/>
</dbReference>
<dbReference type="Proteomes" id="UP000681967">
    <property type="component" value="Unassembled WGS sequence"/>
</dbReference>
<feature type="compositionally biased region" description="Polar residues" evidence="1">
    <location>
        <begin position="20"/>
        <end position="31"/>
    </location>
</feature>
<organism evidence="4 6">
    <name type="scientific">Rotaria magnacalcarata</name>
    <dbReference type="NCBI Taxonomy" id="392030"/>
    <lineage>
        <taxon>Eukaryota</taxon>
        <taxon>Metazoa</taxon>
        <taxon>Spiralia</taxon>
        <taxon>Gnathifera</taxon>
        <taxon>Rotifera</taxon>
        <taxon>Eurotatoria</taxon>
        <taxon>Bdelloidea</taxon>
        <taxon>Philodinida</taxon>
        <taxon>Philodinidae</taxon>
        <taxon>Rotaria</taxon>
    </lineage>
</organism>
<dbReference type="EMBL" id="CAJOBJ010222426">
    <property type="protein sequence ID" value="CAF5035979.1"/>
    <property type="molecule type" value="Genomic_DNA"/>
</dbReference>
<reference evidence="4" key="1">
    <citation type="submission" date="2021-02" db="EMBL/GenBank/DDBJ databases">
        <authorList>
            <person name="Nowell W R."/>
        </authorList>
    </citation>
    <scope>NUCLEOTIDE SEQUENCE</scope>
</reference>
<sequence length="31" mass="3640">HKRDKSHSSYSTGLLYPNQYGYSKSPQEFYA</sequence>
<dbReference type="EMBL" id="CAJOBJ010225843">
    <property type="protein sequence ID" value="CAF5043641.1"/>
    <property type="molecule type" value="Genomic_DNA"/>
</dbReference>
<name>A0A8S3DRX6_9BILA</name>
<evidence type="ECO:0000313" key="2">
    <source>
        <dbReference type="EMBL" id="CAF4863746.1"/>
    </source>
</evidence>
<proteinExistence type="predicted"/>
<evidence type="ECO:0000313" key="6">
    <source>
        <dbReference type="Proteomes" id="UP000681720"/>
    </source>
</evidence>
<dbReference type="Proteomes" id="UP000681720">
    <property type="component" value="Unassembled WGS sequence"/>
</dbReference>
<gene>
    <name evidence="2" type="ORF">BYL167_LOCUS50671</name>
    <name evidence="3" type="ORF">BYL167_LOCUS53034</name>
    <name evidence="4" type="ORF">GIL414_LOCUS59160</name>
    <name evidence="5" type="ORF">GIL414_LOCUS59564</name>
</gene>
<accession>A0A8S3DRX6</accession>
<dbReference type="EMBL" id="CAJOBH010175286">
    <property type="protein sequence ID" value="CAF4923221.1"/>
    <property type="molecule type" value="Genomic_DNA"/>
</dbReference>
<evidence type="ECO:0000313" key="5">
    <source>
        <dbReference type="EMBL" id="CAF5043641.1"/>
    </source>
</evidence>
<comment type="caution">
    <text evidence="4">The sequence shown here is derived from an EMBL/GenBank/DDBJ whole genome shotgun (WGS) entry which is preliminary data.</text>
</comment>
<evidence type="ECO:0000313" key="3">
    <source>
        <dbReference type="EMBL" id="CAF4923221.1"/>
    </source>
</evidence>
<evidence type="ECO:0000256" key="1">
    <source>
        <dbReference type="SAM" id="MobiDB-lite"/>
    </source>
</evidence>
<dbReference type="AlphaFoldDB" id="A0A8S3DRX6"/>
<protein>
    <submittedName>
        <fullName evidence="4">Uncharacterized protein</fullName>
    </submittedName>
</protein>